<dbReference type="InterPro" id="IPR001296">
    <property type="entry name" value="Glyco_trans_1"/>
</dbReference>
<gene>
    <name evidence="2" type="ORF">KK2020170_00980</name>
</gene>
<dbReference type="Proteomes" id="UP000825258">
    <property type="component" value="Chromosome"/>
</dbReference>
<evidence type="ECO:0000313" key="3">
    <source>
        <dbReference type="Proteomes" id="UP000825258"/>
    </source>
</evidence>
<keyword evidence="3" id="KW-1185">Reference proteome</keyword>
<dbReference type="CDD" id="cd03801">
    <property type="entry name" value="GT4_PimA-like"/>
    <property type="match status" value="1"/>
</dbReference>
<dbReference type="PANTHER" id="PTHR12526">
    <property type="entry name" value="GLYCOSYLTRANSFERASE"/>
    <property type="match status" value="1"/>
</dbReference>
<dbReference type="EMBL" id="AP024749">
    <property type="protein sequence ID" value="BCY27230.1"/>
    <property type="molecule type" value="Genomic_DNA"/>
</dbReference>
<feature type="domain" description="Glycosyl transferase family 1" evidence="1">
    <location>
        <begin position="159"/>
        <end position="315"/>
    </location>
</feature>
<organism evidence="2 3">
    <name type="scientific">Flavobacterium okayamense</name>
    <dbReference type="NCBI Taxonomy" id="2830782"/>
    <lineage>
        <taxon>Bacteria</taxon>
        <taxon>Pseudomonadati</taxon>
        <taxon>Bacteroidota</taxon>
        <taxon>Flavobacteriia</taxon>
        <taxon>Flavobacteriales</taxon>
        <taxon>Flavobacteriaceae</taxon>
        <taxon>Flavobacterium</taxon>
    </lineage>
</organism>
<accession>A0ABN6HTR0</accession>
<reference evidence="2 3" key="1">
    <citation type="submission" date="2021-06" db="EMBL/GenBank/DDBJ databases">
        <title>Whole genome sequences of Flavobacterium sp. KK2020170 and assembly.</title>
        <authorList>
            <person name="Kitahara K."/>
            <person name="Miyoshi S."/>
            <person name="Uesaka K."/>
        </authorList>
    </citation>
    <scope>NUCLEOTIDE SEQUENCE [LARGE SCALE GENOMIC DNA]</scope>
    <source>
        <strain evidence="2 3">KK2020170</strain>
    </source>
</reference>
<dbReference type="Gene3D" id="3.40.50.2000">
    <property type="entry name" value="Glycogen Phosphorylase B"/>
    <property type="match status" value="2"/>
</dbReference>
<evidence type="ECO:0000259" key="1">
    <source>
        <dbReference type="Pfam" id="PF00534"/>
    </source>
</evidence>
<protein>
    <recommendedName>
        <fullName evidence="1">Glycosyl transferase family 1 domain-containing protein</fullName>
    </recommendedName>
</protein>
<proteinExistence type="predicted"/>
<sequence length="334" mass="38091">MKVLYIGNKLSQYGINKTTVETLGEDLNLVGYNVVSVSNKKNFLLRLLHMAWTTLTCSKVDFMLVDTYSTNAFWFAFICSQIARIRKIKYIPILHGGNLPQRLYKNPFLTQLIFKNSYKNVAPSNYLKHEFESVGYSNVTFIPNSIEIKKYNFIQRKDIAPKLLWVRAFATIYNPFMAIEVFKKIKGIYPEATLTMVGPDKDGSLYACKQKSLELGLAINFMGRLSKDEWRELSETKDIFINTTHFDNTPVSVMEAMALGLPVVSTNVGGIPFLVEDEVNGLLVEDGDINAMVNKIDLLLKNPNLTSKLSKNGRELAESWDWNTVKVFWQKLLQ</sequence>
<name>A0ABN6HTR0_9FLAO</name>
<dbReference type="RefSeq" id="WP_221258867.1">
    <property type="nucleotide sequence ID" value="NZ_AP024749.1"/>
</dbReference>
<evidence type="ECO:0000313" key="2">
    <source>
        <dbReference type="EMBL" id="BCY27230.1"/>
    </source>
</evidence>
<dbReference type="SUPFAM" id="SSF53756">
    <property type="entry name" value="UDP-Glycosyltransferase/glycogen phosphorylase"/>
    <property type="match status" value="1"/>
</dbReference>
<dbReference type="Pfam" id="PF00534">
    <property type="entry name" value="Glycos_transf_1"/>
    <property type="match status" value="1"/>
</dbReference>